<dbReference type="HOGENOM" id="CLU_062618_4_4_5"/>
<dbReference type="GO" id="GO:0003700">
    <property type="term" value="F:DNA-binding transcription factor activity"/>
    <property type="evidence" value="ECO:0007669"/>
    <property type="project" value="TreeGrafter"/>
</dbReference>
<dbReference type="Pfam" id="PF01614">
    <property type="entry name" value="IclR_C"/>
    <property type="match status" value="1"/>
</dbReference>
<feature type="domain" description="IclR-ED" evidence="1">
    <location>
        <begin position="1"/>
        <end position="182"/>
    </location>
</feature>
<name>A3VDM7_9RHOB</name>
<evidence type="ECO:0000259" key="1">
    <source>
        <dbReference type="PROSITE" id="PS51078"/>
    </source>
</evidence>
<dbReference type="GO" id="GO:0045892">
    <property type="term" value="P:negative regulation of DNA-templated transcription"/>
    <property type="evidence" value="ECO:0007669"/>
    <property type="project" value="TreeGrafter"/>
</dbReference>
<accession>A3VDM7</accession>
<protein>
    <submittedName>
        <fullName evidence="2">Transcriptional regulatory protein IclR family protein</fullName>
    </submittedName>
</protein>
<comment type="caution">
    <text evidence="2">The sequence shown here is derived from an EMBL/GenBank/DDBJ whole genome shotgun (WGS) entry which is preliminary data.</text>
</comment>
<dbReference type="EMBL" id="AAMT01000004">
    <property type="protein sequence ID" value="EAQ13616.1"/>
    <property type="molecule type" value="Genomic_DNA"/>
</dbReference>
<organism evidence="2 3">
    <name type="scientific">Maritimibacter alkaliphilus HTCC2654</name>
    <dbReference type="NCBI Taxonomy" id="314271"/>
    <lineage>
        <taxon>Bacteria</taxon>
        <taxon>Pseudomonadati</taxon>
        <taxon>Pseudomonadota</taxon>
        <taxon>Alphaproteobacteria</taxon>
        <taxon>Rhodobacterales</taxon>
        <taxon>Roseobacteraceae</taxon>
        <taxon>Maritimibacter</taxon>
    </lineage>
</organism>
<evidence type="ECO:0000313" key="3">
    <source>
        <dbReference type="Proteomes" id="UP000002931"/>
    </source>
</evidence>
<dbReference type="PANTHER" id="PTHR30136">
    <property type="entry name" value="HELIX-TURN-HELIX TRANSCRIPTIONAL REGULATOR, ICLR FAMILY"/>
    <property type="match status" value="1"/>
</dbReference>
<dbReference type="InterPro" id="IPR029016">
    <property type="entry name" value="GAF-like_dom_sf"/>
</dbReference>
<dbReference type="PROSITE" id="PS51078">
    <property type="entry name" value="ICLR_ED"/>
    <property type="match status" value="1"/>
</dbReference>
<dbReference type="PANTHER" id="PTHR30136:SF24">
    <property type="entry name" value="HTH-TYPE TRANSCRIPTIONAL REPRESSOR ALLR"/>
    <property type="match status" value="1"/>
</dbReference>
<dbReference type="Proteomes" id="UP000002931">
    <property type="component" value="Unassembled WGS sequence"/>
</dbReference>
<dbReference type="InterPro" id="IPR050707">
    <property type="entry name" value="HTH_MetabolicPath_Reg"/>
</dbReference>
<dbReference type="AlphaFoldDB" id="A3VDM7"/>
<sequence>MELDYLMRKSDALLLEGGAVLKELAARHPSTALLVRWYGNKLLCVASEVSTPQPKSSYPRGRPMPLARGAISRAILAHLPRRQMLAKINENFADLRELGLGDTVDEIAETLRHMRKGGALVARGEVTDGVVGIAAPVFDASRAPIAVLCLTIDRDTLDDAKVKDLSDTIWAASTRLSDALTHMRSEDMVLGEL</sequence>
<dbReference type="OrthoDB" id="31778at2"/>
<keyword evidence="3" id="KW-1185">Reference proteome</keyword>
<dbReference type="eggNOG" id="COG1414">
    <property type="taxonomic scope" value="Bacteria"/>
</dbReference>
<dbReference type="InterPro" id="IPR014757">
    <property type="entry name" value="Tscrpt_reg_IclR_C"/>
</dbReference>
<dbReference type="RefSeq" id="WP_008328505.1">
    <property type="nucleotide sequence ID" value="NZ_CH902578.1"/>
</dbReference>
<dbReference type="GO" id="GO:0003677">
    <property type="term" value="F:DNA binding"/>
    <property type="evidence" value="ECO:0007669"/>
    <property type="project" value="TreeGrafter"/>
</dbReference>
<evidence type="ECO:0000313" key="2">
    <source>
        <dbReference type="EMBL" id="EAQ13616.1"/>
    </source>
</evidence>
<proteinExistence type="predicted"/>
<dbReference type="Gene3D" id="3.30.450.40">
    <property type="match status" value="1"/>
</dbReference>
<dbReference type="STRING" id="314271.RB2654_02844"/>
<dbReference type="SUPFAM" id="SSF55781">
    <property type="entry name" value="GAF domain-like"/>
    <property type="match status" value="1"/>
</dbReference>
<gene>
    <name evidence="2" type="ORF">RB2654_02844</name>
</gene>
<reference evidence="2 3" key="1">
    <citation type="journal article" date="2010" name="J. Bacteriol.">
        <title>Genome sequences of Pelagibaca bermudensis HTCC2601T and Maritimibacter alkaliphilus HTCC2654T, the type strains of two marine Roseobacter genera.</title>
        <authorList>
            <person name="Thrash J.C."/>
            <person name="Cho J.C."/>
            <person name="Ferriera S."/>
            <person name="Johnson J."/>
            <person name="Vergin K.L."/>
            <person name="Giovannoni S.J."/>
        </authorList>
    </citation>
    <scope>NUCLEOTIDE SEQUENCE [LARGE SCALE GENOMIC DNA]</scope>
    <source>
        <strain evidence="2 3">HTCC2654</strain>
    </source>
</reference>